<dbReference type="InterPro" id="IPR011332">
    <property type="entry name" value="Ribosomal_zn-bd"/>
</dbReference>
<dbReference type="EMBL" id="MH687384">
    <property type="protein sequence ID" value="AXV45504.1"/>
    <property type="molecule type" value="Genomic_DNA"/>
</dbReference>
<dbReference type="SUPFAM" id="SSF57829">
    <property type="entry name" value="Zn-binding ribosomal proteins"/>
    <property type="match status" value="1"/>
</dbReference>
<dbReference type="EC" id="3.6.4.12" evidence="3"/>
<dbReference type="Pfam" id="PF00271">
    <property type="entry name" value="Helicase_C"/>
    <property type="match status" value="1"/>
</dbReference>
<dbReference type="FunFam" id="3.40.50.300:FF:000794">
    <property type="entry name" value="ATP-dependent RNA helicase"/>
    <property type="match status" value="1"/>
</dbReference>
<evidence type="ECO:0000313" key="3">
    <source>
        <dbReference type="EMBL" id="AXV45504.1"/>
    </source>
</evidence>
<proteinExistence type="predicted"/>
<keyword evidence="3" id="KW-0547">Nucleotide-binding</keyword>
<gene>
    <name evidence="3" type="primary">radD</name>
    <name evidence="3" type="ORF">TRI15_00007</name>
</gene>
<dbReference type="GO" id="GO:0005524">
    <property type="term" value="F:ATP binding"/>
    <property type="evidence" value="ECO:0007669"/>
    <property type="project" value="InterPro"/>
</dbReference>
<dbReference type="CDD" id="cd18799">
    <property type="entry name" value="SF2_C_EcoAI-like"/>
    <property type="match status" value="1"/>
</dbReference>
<feature type="domain" description="Helicase ATP-binding" evidence="1">
    <location>
        <begin position="52"/>
        <end position="205"/>
    </location>
</feature>
<reference evidence="3" key="1">
    <citation type="submission" date="2018-07" db="EMBL/GenBank/DDBJ databases">
        <title>Functional screening for triclosan resistance in a wastewater metagenome and isolates of Escherichia coli and Enterococcus spp. from a large Canadian healthcare region.</title>
        <authorList>
            <person name="Cameron A."/>
            <person name="Barbieri R."/>
            <person name="Read R.R."/>
            <person name="Church D.L."/>
            <person name="Adator E.H."/>
            <person name="McAllister T.A."/>
        </authorList>
    </citation>
    <scope>NUCLEOTIDE SEQUENCE</scope>
</reference>
<evidence type="ECO:0000259" key="2">
    <source>
        <dbReference type="PROSITE" id="PS51194"/>
    </source>
</evidence>
<dbReference type="GO" id="GO:0003677">
    <property type="term" value="F:DNA binding"/>
    <property type="evidence" value="ECO:0007669"/>
    <property type="project" value="InterPro"/>
</dbReference>
<dbReference type="InterPro" id="IPR050742">
    <property type="entry name" value="Helicase_Restrict-Modif_Enz"/>
</dbReference>
<dbReference type="PROSITE" id="PS51194">
    <property type="entry name" value="HELICASE_CTER"/>
    <property type="match status" value="1"/>
</dbReference>
<keyword evidence="3" id="KW-0067">ATP-binding</keyword>
<dbReference type="PANTHER" id="PTHR47396">
    <property type="entry name" value="TYPE I RESTRICTION ENZYME ECOKI R PROTEIN"/>
    <property type="match status" value="1"/>
</dbReference>
<sequence>MVPAGRHHAGPLFLWPQDPYNGAILRRTMLTRHAPMFVLRPYQTDAVNAVISHFRKHPDPAVVVLPTGAGKSLVIAELARKARGRVLVLAHVKELVEQNHAKYEAWDLRADIFAAGLDRKQASAQVVFGSVQSVARNLAAFDGAFSLLIIDECHRVSLDDDSQYHQVIAHLRAANPALKILGLTATPYRLGLGWIYRRHYHGMVKSHGERLFGDCVFELPLRYMVKNGYLTPPRLIDAPIVHYDFSKLVPRESGLFSEADLNGELKRQQRVTPHILSQVLEYAADRQGVMIFAATVEHAREIQGLLVAKEQSAALITGETPGPERDALIHAFKAREIKFLVNVAVLTTGFDAPHVDLIVMLRPTESVSLYQQIVGRGLRLSPGKADCLVLDYAGNNFNLFAPEVGEPRPHAGTEPVQVPCPACGFANNFWGKTDEDGKVIEHYGRRCQGLFEDEEGNREECDYRFRAKICPACGAENDIAARRCQSCDQLLVDPDDKLKEALNLKDCMVIRCAGLTLAAGRGKQGERLEVTYHDEDGLTLTEYFGFHSPAARRLFQQHFVRHHWPAPGLEPEFTTLDSVLAAGTQFRHPDFVIARKSGRFWQVKEKIFDYQGRYRTADTLS</sequence>
<dbReference type="SUPFAM" id="SSF52540">
    <property type="entry name" value="P-loop containing nucleoside triphosphate hydrolases"/>
    <property type="match status" value="1"/>
</dbReference>
<dbReference type="FunFam" id="3.40.50.300:FF:000859">
    <property type="entry name" value="ATP-dependent RNA helicase"/>
    <property type="match status" value="1"/>
</dbReference>
<keyword evidence="3" id="KW-0378">Hydrolase</keyword>
<dbReference type="InterPro" id="IPR014001">
    <property type="entry name" value="Helicase_ATP-bd"/>
</dbReference>
<dbReference type="GO" id="GO:0003678">
    <property type="term" value="F:DNA helicase activity"/>
    <property type="evidence" value="ECO:0007669"/>
    <property type="project" value="UniProtKB-EC"/>
</dbReference>
<dbReference type="PANTHER" id="PTHR47396:SF1">
    <property type="entry name" value="ATP-DEPENDENT HELICASE IRC3-RELATED"/>
    <property type="match status" value="1"/>
</dbReference>
<evidence type="ECO:0000259" key="1">
    <source>
        <dbReference type="PROSITE" id="PS51192"/>
    </source>
</evidence>
<dbReference type="InterPro" id="IPR027417">
    <property type="entry name" value="P-loop_NTPase"/>
</dbReference>
<dbReference type="PROSITE" id="PS51192">
    <property type="entry name" value="HELICASE_ATP_BIND_1"/>
    <property type="match status" value="1"/>
</dbReference>
<dbReference type="SMART" id="SM00490">
    <property type="entry name" value="HELICc"/>
    <property type="match status" value="1"/>
</dbReference>
<dbReference type="AlphaFoldDB" id="A0A385FV30"/>
<name>A0A385FV30_9ZZZZ</name>
<accession>A0A385FV30</accession>
<feature type="domain" description="Helicase C-terminal" evidence="2">
    <location>
        <begin position="275"/>
        <end position="422"/>
    </location>
</feature>
<keyword evidence="3" id="KW-0347">Helicase</keyword>
<dbReference type="Gene3D" id="3.40.50.300">
    <property type="entry name" value="P-loop containing nucleotide triphosphate hydrolases"/>
    <property type="match status" value="2"/>
</dbReference>
<dbReference type="SMART" id="SM00487">
    <property type="entry name" value="DEXDc"/>
    <property type="match status" value="1"/>
</dbReference>
<dbReference type="GO" id="GO:0016787">
    <property type="term" value="F:hydrolase activity"/>
    <property type="evidence" value="ECO:0007669"/>
    <property type="project" value="UniProtKB-KW"/>
</dbReference>
<protein>
    <submittedName>
        <fullName evidence="3">DNA repair helicase RadD</fullName>
        <ecNumber evidence="3">3.6.4.12</ecNumber>
    </submittedName>
</protein>
<dbReference type="InterPro" id="IPR006935">
    <property type="entry name" value="Helicase/UvrB_N"/>
</dbReference>
<dbReference type="InterPro" id="IPR001650">
    <property type="entry name" value="Helicase_C-like"/>
</dbReference>
<organism evidence="3">
    <name type="scientific">uncultured organism</name>
    <dbReference type="NCBI Taxonomy" id="155900"/>
    <lineage>
        <taxon>unclassified sequences</taxon>
        <taxon>environmental samples</taxon>
    </lineage>
</organism>
<dbReference type="Pfam" id="PF04851">
    <property type="entry name" value="ResIII"/>
    <property type="match status" value="1"/>
</dbReference>